<dbReference type="InterPro" id="IPR016174">
    <property type="entry name" value="Di-haem_cyt_TM"/>
</dbReference>
<reference evidence="9" key="1">
    <citation type="submission" date="2020-12" db="EMBL/GenBank/DDBJ databases">
        <title>Bacterial taxonomy.</title>
        <authorList>
            <person name="Pan X."/>
        </authorList>
    </citation>
    <scope>NUCLEOTIDE SEQUENCE</scope>
    <source>
        <strain evidence="9">M0105</strain>
    </source>
</reference>
<comment type="subcellular location">
    <subcellularLocation>
        <location evidence="1">Cell membrane</location>
        <topology evidence="1">Multi-pass membrane protein</topology>
    </subcellularLocation>
</comment>
<proteinExistence type="predicted"/>
<dbReference type="SUPFAM" id="SSF81342">
    <property type="entry name" value="Transmembrane di-heme cytochromes"/>
    <property type="match status" value="1"/>
</dbReference>
<evidence type="ECO:0000256" key="2">
    <source>
        <dbReference type="ARBA" id="ARBA00022475"/>
    </source>
</evidence>
<dbReference type="AlphaFoldDB" id="A0A8J7M606"/>
<gene>
    <name evidence="9" type="ORF">H0I76_04720</name>
</gene>
<evidence type="ECO:0000256" key="5">
    <source>
        <dbReference type="ARBA" id="ARBA00023136"/>
    </source>
</evidence>
<comment type="caution">
    <text evidence="9">The sequence shown here is derived from an EMBL/GenBank/DDBJ whole genome shotgun (WGS) entry which is preliminary data.</text>
</comment>
<dbReference type="InterPro" id="IPR051542">
    <property type="entry name" value="Hydrogenase_cytochrome"/>
</dbReference>
<keyword evidence="2" id="KW-1003">Cell membrane</keyword>
<evidence type="ECO:0000256" key="6">
    <source>
        <dbReference type="SAM" id="MobiDB-lite"/>
    </source>
</evidence>
<dbReference type="InterPro" id="IPR011577">
    <property type="entry name" value="Cyt_b561_bac/Ni-Hgenase"/>
</dbReference>
<evidence type="ECO:0000259" key="8">
    <source>
        <dbReference type="Pfam" id="PF01292"/>
    </source>
</evidence>
<dbReference type="Gene3D" id="1.20.950.20">
    <property type="entry name" value="Transmembrane di-heme cytochromes, Chain C"/>
    <property type="match status" value="1"/>
</dbReference>
<dbReference type="GO" id="GO:0020037">
    <property type="term" value="F:heme binding"/>
    <property type="evidence" value="ECO:0007669"/>
    <property type="project" value="TreeGrafter"/>
</dbReference>
<dbReference type="PANTHER" id="PTHR30485">
    <property type="entry name" value="NI/FE-HYDROGENASE 1 B-TYPE CYTOCHROME SUBUNIT"/>
    <property type="match status" value="1"/>
</dbReference>
<dbReference type="GO" id="GO:0022904">
    <property type="term" value="P:respiratory electron transport chain"/>
    <property type="evidence" value="ECO:0007669"/>
    <property type="project" value="InterPro"/>
</dbReference>
<keyword evidence="3 7" id="KW-0812">Transmembrane</keyword>
<feature type="transmembrane region" description="Helical" evidence="7">
    <location>
        <begin position="102"/>
        <end position="125"/>
    </location>
</feature>
<feature type="transmembrane region" description="Helical" evidence="7">
    <location>
        <begin position="43"/>
        <end position="64"/>
    </location>
</feature>
<sequence length="205" mass="22209">MMPDTVSSNETLRPWDPVVRLTHWGIAAAVLLNGLVTEDGGRVHVWVGYAAFALLALRLIWGLVGTKRARFASFPPSLSTARAHLGDLLAGRYRDYPSHNPLGSLMAYALWGLLAVVTLTGIGMAGSPFEERPATRQESVASHDRDDEREREEEDEVLEEVHEVAANLILVLAALHVAGVGLESRLAGRNLVRPMLGGRSSGKEG</sequence>
<protein>
    <submittedName>
        <fullName evidence="9">Cytochrome b/b6 domain-containing protein</fullName>
    </submittedName>
</protein>
<dbReference type="GO" id="GO:0009055">
    <property type="term" value="F:electron transfer activity"/>
    <property type="evidence" value="ECO:0007669"/>
    <property type="project" value="InterPro"/>
</dbReference>
<name>A0A8J7M606_9RHOB</name>
<feature type="domain" description="Cytochrome b561 bacterial/Ni-hydrogenase" evidence="8">
    <location>
        <begin position="15"/>
        <end position="198"/>
    </location>
</feature>
<dbReference type="Pfam" id="PF01292">
    <property type="entry name" value="Ni_hydr_CYTB"/>
    <property type="match status" value="1"/>
</dbReference>
<evidence type="ECO:0000256" key="7">
    <source>
        <dbReference type="SAM" id="Phobius"/>
    </source>
</evidence>
<feature type="compositionally biased region" description="Basic and acidic residues" evidence="6">
    <location>
        <begin position="129"/>
        <end position="148"/>
    </location>
</feature>
<dbReference type="EMBL" id="JAEHHL010000001">
    <property type="protein sequence ID" value="MBK0398482.1"/>
    <property type="molecule type" value="Genomic_DNA"/>
</dbReference>
<keyword evidence="5 7" id="KW-0472">Membrane</keyword>
<evidence type="ECO:0000256" key="4">
    <source>
        <dbReference type="ARBA" id="ARBA00022989"/>
    </source>
</evidence>
<keyword evidence="4 7" id="KW-1133">Transmembrane helix</keyword>
<keyword evidence="10" id="KW-1185">Reference proteome</keyword>
<feature type="region of interest" description="Disordered" evidence="6">
    <location>
        <begin position="128"/>
        <end position="156"/>
    </location>
</feature>
<evidence type="ECO:0000313" key="10">
    <source>
        <dbReference type="Proteomes" id="UP000655420"/>
    </source>
</evidence>
<evidence type="ECO:0000256" key="3">
    <source>
        <dbReference type="ARBA" id="ARBA00022692"/>
    </source>
</evidence>
<evidence type="ECO:0000256" key="1">
    <source>
        <dbReference type="ARBA" id="ARBA00004651"/>
    </source>
</evidence>
<dbReference type="PANTHER" id="PTHR30485:SF2">
    <property type="entry name" value="BLL0597 PROTEIN"/>
    <property type="match status" value="1"/>
</dbReference>
<evidence type="ECO:0000313" key="9">
    <source>
        <dbReference type="EMBL" id="MBK0398482.1"/>
    </source>
</evidence>
<accession>A0A8J7M606</accession>
<dbReference type="Proteomes" id="UP000655420">
    <property type="component" value="Unassembled WGS sequence"/>
</dbReference>
<dbReference type="GO" id="GO:0005886">
    <property type="term" value="C:plasma membrane"/>
    <property type="evidence" value="ECO:0007669"/>
    <property type="project" value="UniProtKB-SubCell"/>
</dbReference>
<organism evidence="9 10">
    <name type="scientific">Thermohalobaculum xanthum</name>
    <dbReference type="NCBI Taxonomy" id="2753746"/>
    <lineage>
        <taxon>Bacteria</taxon>
        <taxon>Pseudomonadati</taxon>
        <taxon>Pseudomonadota</taxon>
        <taxon>Alphaproteobacteria</taxon>
        <taxon>Rhodobacterales</taxon>
        <taxon>Paracoccaceae</taxon>
        <taxon>Thermohalobaculum</taxon>
    </lineage>
</organism>